<dbReference type="CDD" id="cd06174">
    <property type="entry name" value="MFS"/>
    <property type="match status" value="1"/>
</dbReference>
<dbReference type="Proteomes" id="UP000245634">
    <property type="component" value="Unassembled WGS sequence"/>
</dbReference>
<dbReference type="GO" id="GO:0022857">
    <property type="term" value="F:transmembrane transporter activity"/>
    <property type="evidence" value="ECO:0007669"/>
    <property type="project" value="InterPro"/>
</dbReference>
<dbReference type="InterPro" id="IPR036259">
    <property type="entry name" value="MFS_trans_sf"/>
</dbReference>
<dbReference type="InterPro" id="IPR011701">
    <property type="entry name" value="MFS"/>
</dbReference>
<feature type="transmembrane region" description="Helical" evidence="2">
    <location>
        <begin position="252"/>
        <end position="269"/>
    </location>
</feature>
<feature type="transmembrane region" description="Helical" evidence="2">
    <location>
        <begin position="53"/>
        <end position="73"/>
    </location>
</feature>
<dbReference type="InterPro" id="IPR052528">
    <property type="entry name" value="Sugar_transport-like"/>
</dbReference>
<comment type="subcellular location">
    <subcellularLocation>
        <location evidence="1">Cell membrane</location>
        <topology evidence="1">Multi-pass membrane protein</topology>
    </subcellularLocation>
</comment>
<keyword evidence="2" id="KW-0812">Transmembrane</keyword>
<dbReference type="PANTHER" id="PTHR23526">
    <property type="entry name" value="INTEGRAL MEMBRANE TRANSPORT PROTEIN-RELATED"/>
    <property type="match status" value="1"/>
</dbReference>
<proteinExistence type="predicted"/>
<keyword evidence="2" id="KW-1133">Transmembrane helix</keyword>
<sequence>MNRNARVPHDKLPPSGRWLLAVNALFAGASALSSTFLNIYLWKLVRGLEQIALYNLLIFLFTALGYLAAGWLAKRTDRLYTLRLGVLFLAVFYVLILILGPRVGQTYAWLGCLHGTGAGFYWLSMSVLVFEVTEPETRDSFNGANGFLFAVASGIAPLLAGKVLTTLPERGYHFLFLISLALFLAAVLCTWRLKKRKCPPCYDLRLGFNPESYGPLWRRKLLVSFFLGFREGVLVFLPFLLVFLVTRNELTASRYLLMTSVASLIAYYVMKKFLTFERRLFFVTLSALMLAGSVVLLLYRVNTLSLFTFGLLNSLFSPLLMIPYSCLSYDIMGRLPEAEHRKVEYLVVREAAINAGRCLSLGALIACEFWLPDALSNRIAFLIVGFSPLLGMIYFRRSSNEYQETFLKPKL</sequence>
<evidence type="ECO:0000313" key="3">
    <source>
        <dbReference type="EMBL" id="PWK15483.1"/>
    </source>
</evidence>
<gene>
    <name evidence="3" type="ORF">C7459_10319</name>
</gene>
<keyword evidence="2" id="KW-0472">Membrane</keyword>
<keyword evidence="4" id="KW-1185">Reference proteome</keyword>
<feature type="transmembrane region" description="Helical" evidence="2">
    <location>
        <begin position="80"/>
        <end position="100"/>
    </location>
</feature>
<feature type="transmembrane region" description="Helical" evidence="2">
    <location>
        <begin position="172"/>
        <end position="191"/>
    </location>
</feature>
<name>A0A316DFY8_9BACL</name>
<dbReference type="EMBL" id="QGGL01000003">
    <property type="protein sequence ID" value="PWK15483.1"/>
    <property type="molecule type" value="Genomic_DNA"/>
</dbReference>
<dbReference type="Gene3D" id="1.20.1250.20">
    <property type="entry name" value="MFS general substrate transporter like domains"/>
    <property type="match status" value="1"/>
</dbReference>
<feature type="transmembrane region" description="Helical" evidence="2">
    <location>
        <begin position="106"/>
        <end position="130"/>
    </location>
</feature>
<evidence type="ECO:0000256" key="2">
    <source>
        <dbReference type="SAM" id="Phobius"/>
    </source>
</evidence>
<feature type="transmembrane region" description="Helical" evidence="2">
    <location>
        <begin position="281"/>
        <end position="301"/>
    </location>
</feature>
<dbReference type="AlphaFoldDB" id="A0A316DFY8"/>
<dbReference type="RefSeq" id="WP_170119248.1">
    <property type="nucleotide sequence ID" value="NZ_QGGL01000003.1"/>
</dbReference>
<protein>
    <submittedName>
        <fullName evidence="3">YQGE family putative transporter</fullName>
    </submittedName>
</protein>
<dbReference type="GO" id="GO:0005886">
    <property type="term" value="C:plasma membrane"/>
    <property type="evidence" value="ECO:0007669"/>
    <property type="project" value="UniProtKB-SubCell"/>
</dbReference>
<accession>A0A316DFY8</accession>
<feature type="transmembrane region" description="Helical" evidence="2">
    <location>
        <begin position="142"/>
        <end position="160"/>
    </location>
</feature>
<evidence type="ECO:0000313" key="4">
    <source>
        <dbReference type="Proteomes" id="UP000245634"/>
    </source>
</evidence>
<feature type="transmembrane region" description="Helical" evidence="2">
    <location>
        <begin position="20"/>
        <end position="41"/>
    </location>
</feature>
<feature type="transmembrane region" description="Helical" evidence="2">
    <location>
        <begin position="307"/>
        <end position="331"/>
    </location>
</feature>
<dbReference type="PANTHER" id="PTHR23526:SF2">
    <property type="entry name" value="MAJOR FACILITATOR SUPERFAMILY (MFS) PROFILE DOMAIN-CONTAINING PROTEIN"/>
    <property type="match status" value="1"/>
</dbReference>
<reference evidence="3 4" key="1">
    <citation type="submission" date="2018-05" db="EMBL/GenBank/DDBJ databases">
        <title>Genomic Encyclopedia of Type Strains, Phase IV (KMG-IV): sequencing the most valuable type-strain genomes for metagenomic binning, comparative biology and taxonomic classification.</title>
        <authorList>
            <person name="Goeker M."/>
        </authorList>
    </citation>
    <scope>NUCLEOTIDE SEQUENCE [LARGE SCALE GENOMIC DNA]</scope>
    <source>
        <strain evidence="3 4">DSM 18773</strain>
    </source>
</reference>
<dbReference type="Pfam" id="PF07690">
    <property type="entry name" value="MFS_1"/>
    <property type="match status" value="1"/>
</dbReference>
<feature type="transmembrane region" description="Helical" evidence="2">
    <location>
        <begin position="221"/>
        <end position="246"/>
    </location>
</feature>
<feature type="transmembrane region" description="Helical" evidence="2">
    <location>
        <begin position="377"/>
        <end position="395"/>
    </location>
</feature>
<evidence type="ECO:0000256" key="1">
    <source>
        <dbReference type="ARBA" id="ARBA00004651"/>
    </source>
</evidence>
<dbReference type="SUPFAM" id="SSF103473">
    <property type="entry name" value="MFS general substrate transporter"/>
    <property type="match status" value="1"/>
</dbReference>
<comment type="caution">
    <text evidence="3">The sequence shown here is derived from an EMBL/GenBank/DDBJ whole genome shotgun (WGS) entry which is preliminary data.</text>
</comment>
<organism evidence="3 4">
    <name type="scientific">Tumebacillus permanentifrigoris</name>
    <dbReference type="NCBI Taxonomy" id="378543"/>
    <lineage>
        <taxon>Bacteria</taxon>
        <taxon>Bacillati</taxon>
        <taxon>Bacillota</taxon>
        <taxon>Bacilli</taxon>
        <taxon>Bacillales</taxon>
        <taxon>Alicyclobacillaceae</taxon>
        <taxon>Tumebacillus</taxon>
    </lineage>
</organism>